<dbReference type="SUPFAM" id="SSF56655">
    <property type="entry name" value="Carbohydrate phosphatase"/>
    <property type="match status" value="1"/>
</dbReference>
<evidence type="ECO:0000256" key="2">
    <source>
        <dbReference type="ARBA" id="ARBA00001946"/>
    </source>
</evidence>
<comment type="catalytic activity">
    <reaction evidence="1 7">
        <text>a myo-inositol phosphate + H2O = myo-inositol + phosphate</text>
        <dbReference type="Rhea" id="RHEA:24056"/>
        <dbReference type="ChEBI" id="CHEBI:15377"/>
        <dbReference type="ChEBI" id="CHEBI:17268"/>
        <dbReference type="ChEBI" id="CHEBI:43474"/>
        <dbReference type="ChEBI" id="CHEBI:84139"/>
        <dbReference type="EC" id="3.1.3.25"/>
    </reaction>
</comment>
<dbReference type="PANTHER" id="PTHR20854:SF4">
    <property type="entry name" value="INOSITOL-1-MONOPHOSPHATASE-RELATED"/>
    <property type="match status" value="1"/>
</dbReference>
<dbReference type="PROSITE" id="PS00629">
    <property type="entry name" value="IMP_1"/>
    <property type="match status" value="1"/>
</dbReference>
<evidence type="ECO:0000256" key="4">
    <source>
        <dbReference type="ARBA" id="ARBA00022723"/>
    </source>
</evidence>
<dbReference type="InterPro" id="IPR033942">
    <property type="entry name" value="IMPase"/>
</dbReference>
<dbReference type="GO" id="GO:0052834">
    <property type="term" value="F:inositol monophosphate phosphatase activity"/>
    <property type="evidence" value="ECO:0007669"/>
    <property type="project" value="UniProtKB-EC"/>
</dbReference>
<keyword evidence="4 7" id="KW-0479">Metal-binding</keyword>
<dbReference type="EMBL" id="JAFBBK010000001">
    <property type="protein sequence ID" value="MBM7414790.1"/>
    <property type="molecule type" value="Genomic_DNA"/>
</dbReference>
<accession>A0ABS2KS59</accession>
<evidence type="ECO:0000313" key="8">
    <source>
        <dbReference type="EMBL" id="MBM7414790.1"/>
    </source>
</evidence>
<evidence type="ECO:0000256" key="3">
    <source>
        <dbReference type="ARBA" id="ARBA00009759"/>
    </source>
</evidence>
<dbReference type="Pfam" id="PF00459">
    <property type="entry name" value="Inositol_P"/>
    <property type="match status" value="1"/>
</dbReference>
<dbReference type="InterPro" id="IPR020583">
    <property type="entry name" value="Inositol_monoP_metal-BS"/>
</dbReference>
<sequence length="297" mass="31033">MTPHDDVPQDDSTSTLDPEMLRRIAVDVAREAGRHVRRRRPEVFGAGGAAVDAVRSKSTPTDPVTVVDTETEHVIRDLLSRLRPDDAVLGEEGGGEDIAPSGVRWVLDPIDGTVNFLYGIPAYSVSVAAQIDGASVAGAVEDVVGDRTYAASLGGGAWCSDAGGDWMRLRVNDIDDVALTLVATGFGYDAARRRRQGALIAALLPEVRDVRRIGSAALDLCMVAAGRVDAHFEHGLSPWDWAAGALVAAEAGARVITPSPHSRSDDGEVTIAVAAGVADGFLSVLDRLGGVAAIPKA</sequence>
<dbReference type="Gene3D" id="3.40.190.80">
    <property type="match status" value="1"/>
</dbReference>
<dbReference type="InterPro" id="IPR020550">
    <property type="entry name" value="Inositol_monophosphatase_CS"/>
</dbReference>
<dbReference type="CDD" id="cd01639">
    <property type="entry name" value="IMPase"/>
    <property type="match status" value="1"/>
</dbReference>
<keyword evidence="5 7" id="KW-0378">Hydrolase</keyword>
<dbReference type="PRINTS" id="PR00377">
    <property type="entry name" value="IMPHPHTASES"/>
</dbReference>
<dbReference type="Gene3D" id="3.30.540.10">
    <property type="entry name" value="Fructose-1,6-Bisphosphatase, subunit A, domain 1"/>
    <property type="match status" value="1"/>
</dbReference>
<dbReference type="Proteomes" id="UP000703038">
    <property type="component" value="Unassembled WGS sequence"/>
</dbReference>
<proteinExistence type="inferred from homology"/>
<dbReference type="PANTHER" id="PTHR20854">
    <property type="entry name" value="INOSITOL MONOPHOSPHATASE"/>
    <property type="match status" value="1"/>
</dbReference>
<evidence type="ECO:0000256" key="5">
    <source>
        <dbReference type="ARBA" id="ARBA00022801"/>
    </source>
</evidence>
<dbReference type="InterPro" id="IPR000760">
    <property type="entry name" value="Inositol_monophosphatase-like"/>
</dbReference>
<comment type="caution">
    <text evidence="8">The sequence shown here is derived from an EMBL/GenBank/DDBJ whole genome shotgun (WGS) entry which is preliminary data.</text>
</comment>
<gene>
    <name evidence="8" type="ORF">JOE42_001523</name>
</gene>
<dbReference type="EC" id="3.1.3.25" evidence="7"/>
<organism evidence="8 9">
    <name type="scientific">Rhodococcoides corynebacterioides</name>
    <dbReference type="NCBI Taxonomy" id="53972"/>
    <lineage>
        <taxon>Bacteria</taxon>
        <taxon>Bacillati</taxon>
        <taxon>Actinomycetota</taxon>
        <taxon>Actinomycetes</taxon>
        <taxon>Mycobacteriales</taxon>
        <taxon>Nocardiaceae</taxon>
        <taxon>Rhodococcoides</taxon>
    </lineage>
</organism>
<reference evidence="8 9" key="1">
    <citation type="submission" date="2021-01" db="EMBL/GenBank/DDBJ databases">
        <title>Genomics of switchgrass bacterial isolates.</title>
        <authorList>
            <person name="Shade A."/>
        </authorList>
    </citation>
    <scope>NUCLEOTIDE SEQUENCE [LARGE SCALE GENOMIC DNA]</scope>
    <source>
        <strain evidence="8 9">PvP111</strain>
    </source>
</reference>
<comment type="similarity">
    <text evidence="3 7">Belongs to the inositol monophosphatase superfamily.</text>
</comment>
<keyword evidence="9" id="KW-1185">Reference proteome</keyword>
<dbReference type="PROSITE" id="PS00630">
    <property type="entry name" value="IMP_2"/>
    <property type="match status" value="1"/>
</dbReference>
<evidence type="ECO:0000256" key="1">
    <source>
        <dbReference type="ARBA" id="ARBA00001033"/>
    </source>
</evidence>
<name>A0ABS2KS59_9NOCA</name>
<comment type="cofactor">
    <cofactor evidence="2 7">
        <name>Mg(2+)</name>
        <dbReference type="ChEBI" id="CHEBI:18420"/>
    </cofactor>
</comment>
<evidence type="ECO:0000256" key="7">
    <source>
        <dbReference type="RuleBase" id="RU364068"/>
    </source>
</evidence>
<protein>
    <recommendedName>
        <fullName evidence="7">Inositol-1-monophosphatase</fullName>
        <ecNumber evidence="7">3.1.3.25</ecNumber>
    </recommendedName>
</protein>
<evidence type="ECO:0000313" key="9">
    <source>
        <dbReference type="Proteomes" id="UP000703038"/>
    </source>
</evidence>
<keyword evidence="6 7" id="KW-0460">Magnesium</keyword>
<evidence type="ECO:0000256" key="6">
    <source>
        <dbReference type="ARBA" id="ARBA00022842"/>
    </source>
</evidence>